<name>A0ACC0MSI9_RHOML</name>
<dbReference type="Proteomes" id="UP001062846">
    <property type="component" value="Chromosome 8"/>
</dbReference>
<sequence>MFHEFSIKAHEARLSHTSGMAWEDLNDRSNGLKELLIIMVAEWFVFLFVSYCLDNKSSVFYFRRKPNPFSQRTSSRDFSSAEKADIAQEREKVEELLVRPDRSYSIVCDNLGKVYPGMDGNPRKLAVHGLSLALGRGECFGILGPNGAGKSTFIKMVSIIVPPIDTMFTQMIGLTWPSAGTAFVEGLNIQTELERVYTSMGVCPQHEQWKNLLAVSIYSMEELVTSKLVVYMDEPSTGLDPASRNELWKVVMRAKRNKVIIITTHSMEEAEHLCDRVGIFVDGRLECIGNAKQAWGIADTTLEDVFIKVARGAKAFNVI</sequence>
<protein>
    <submittedName>
        <fullName evidence="1">Uncharacterized protein</fullName>
    </submittedName>
</protein>
<evidence type="ECO:0000313" key="1">
    <source>
        <dbReference type="EMBL" id="KAI8544016.1"/>
    </source>
</evidence>
<dbReference type="EMBL" id="CM046395">
    <property type="protein sequence ID" value="KAI8544016.1"/>
    <property type="molecule type" value="Genomic_DNA"/>
</dbReference>
<proteinExistence type="predicted"/>
<reference evidence="1" key="1">
    <citation type="submission" date="2022-02" db="EMBL/GenBank/DDBJ databases">
        <title>Plant Genome Project.</title>
        <authorList>
            <person name="Zhang R.-G."/>
        </authorList>
    </citation>
    <scope>NUCLEOTIDE SEQUENCE</scope>
    <source>
        <strain evidence="1">AT1</strain>
    </source>
</reference>
<accession>A0ACC0MSI9</accession>
<evidence type="ECO:0000313" key="2">
    <source>
        <dbReference type="Proteomes" id="UP001062846"/>
    </source>
</evidence>
<gene>
    <name evidence="1" type="ORF">RHMOL_Rhmol08G0262300</name>
</gene>
<comment type="caution">
    <text evidence="1">The sequence shown here is derived from an EMBL/GenBank/DDBJ whole genome shotgun (WGS) entry which is preliminary data.</text>
</comment>
<organism evidence="1 2">
    <name type="scientific">Rhododendron molle</name>
    <name type="common">Chinese azalea</name>
    <name type="synonym">Azalea mollis</name>
    <dbReference type="NCBI Taxonomy" id="49168"/>
    <lineage>
        <taxon>Eukaryota</taxon>
        <taxon>Viridiplantae</taxon>
        <taxon>Streptophyta</taxon>
        <taxon>Embryophyta</taxon>
        <taxon>Tracheophyta</taxon>
        <taxon>Spermatophyta</taxon>
        <taxon>Magnoliopsida</taxon>
        <taxon>eudicotyledons</taxon>
        <taxon>Gunneridae</taxon>
        <taxon>Pentapetalae</taxon>
        <taxon>asterids</taxon>
        <taxon>Ericales</taxon>
        <taxon>Ericaceae</taxon>
        <taxon>Ericoideae</taxon>
        <taxon>Rhodoreae</taxon>
        <taxon>Rhododendron</taxon>
    </lineage>
</organism>
<keyword evidence="2" id="KW-1185">Reference proteome</keyword>